<protein>
    <submittedName>
        <fullName evidence="3">Helix-turn-helix transcriptional regulator</fullName>
    </submittedName>
</protein>
<evidence type="ECO:0000313" key="3">
    <source>
        <dbReference type="EMBL" id="UYB36089.1"/>
    </source>
</evidence>
<dbReference type="PROSITE" id="PS50943">
    <property type="entry name" value="HTH_CROC1"/>
    <property type="match status" value="1"/>
</dbReference>
<dbReference type="EMBL" id="CP106856">
    <property type="protein sequence ID" value="UYB36089.1"/>
    <property type="molecule type" value="Genomic_DNA"/>
</dbReference>
<dbReference type="SUPFAM" id="SSF51182">
    <property type="entry name" value="RmlC-like cupins"/>
    <property type="match status" value="1"/>
</dbReference>
<dbReference type="RefSeq" id="WP_091600913.1">
    <property type="nucleotide sequence ID" value="NZ_CECE01000002.1"/>
</dbReference>
<dbReference type="PANTHER" id="PTHR46797:SF1">
    <property type="entry name" value="METHYLPHOSPHONATE SYNTHASE"/>
    <property type="match status" value="1"/>
</dbReference>
<dbReference type="SMART" id="SM00530">
    <property type="entry name" value="HTH_XRE"/>
    <property type="match status" value="1"/>
</dbReference>
<dbReference type="InterPro" id="IPR011051">
    <property type="entry name" value="RmlC_Cupin_sf"/>
</dbReference>
<dbReference type="Gene3D" id="1.10.260.40">
    <property type="entry name" value="lambda repressor-like DNA-binding domains"/>
    <property type="match status" value="1"/>
</dbReference>
<sequence>MNDDESVLAGIGPRLRSLRTARGKTLTEVAETSGMSLSTLSRLESGQRRATLELLLPLARIYAVTLDELVGGPRTGDPRVHMRSVRRQGATVIALTEKASGIGAFKYILPAPKEPAAPDPKTHDGYEWLYVLSGRLRLLLGKTELVLGAGEAAEFDTRVPHWMGNAGPDVVEFLALFGPQGEKAHVRARPADPRKRS</sequence>
<accession>A0ABY6FTN0</accession>
<dbReference type="Gene3D" id="2.60.120.10">
    <property type="entry name" value="Jelly Rolls"/>
    <property type="match status" value="1"/>
</dbReference>
<proteinExistence type="predicted"/>
<dbReference type="Pfam" id="PF01381">
    <property type="entry name" value="HTH_3"/>
    <property type="match status" value="1"/>
</dbReference>
<reference evidence="3" key="1">
    <citation type="submission" date="2022-09" db="EMBL/GenBank/DDBJ databases">
        <authorList>
            <person name="Li D."/>
            <person name="Cheng J."/>
            <person name="Li Y."/>
        </authorList>
    </citation>
    <scope>NUCLEOTIDE SEQUENCE</scope>
    <source>
        <strain evidence="3">DL</strain>
    </source>
</reference>
<organism evidence="3 4">
    <name type="scientific">Arthrobacter koreensis</name>
    <dbReference type="NCBI Taxonomy" id="199136"/>
    <lineage>
        <taxon>Bacteria</taxon>
        <taxon>Bacillati</taxon>
        <taxon>Actinomycetota</taxon>
        <taxon>Actinomycetes</taxon>
        <taxon>Micrococcales</taxon>
        <taxon>Micrococcaceae</taxon>
        <taxon>Arthrobacter</taxon>
    </lineage>
</organism>
<keyword evidence="1" id="KW-0238">DNA-binding</keyword>
<evidence type="ECO:0000256" key="1">
    <source>
        <dbReference type="ARBA" id="ARBA00023125"/>
    </source>
</evidence>
<evidence type="ECO:0000259" key="2">
    <source>
        <dbReference type="PROSITE" id="PS50943"/>
    </source>
</evidence>
<name>A0ABY6FTN0_9MICC</name>
<dbReference type="InterPro" id="IPR001387">
    <property type="entry name" value="Cro/C1-type_HTH"/>
</dbReference>
<dbReference type="InterPro" id="IPR010982">
    <property type="entry name" value="Lambda_DNA-bd_dom_sf"/>
</dbReference>
<keyword evidence="4" id="KW-1185">Reference proteome</keyword>
<dbReference type="PANTHER" id="PTHR46797">
    <property type="entry name" value="HTH-TYPE TRANSCRIPTIONAL REGULATOR"/>
    <property type="match status" value="1"/>
</dbReference>
<dbReference type="SUPFAM" id="SSF47413">
    <property type="entry name" value="lambda repressor-like DNA-binding domains"/>
    <property type="match status" value="1"/>
</dbReference>
<dbReference type="InterPro" id="IPR050807">
    <property type="entry name" value="TransReg_Diox_bact_type"/>
</dbReference>
<gene>
    <name evidence="3" type="ORF">N9A08_16010</name>
</gene>
<evidence type="ECO:0000313" key="4">
    <source>
        <dbReference type="Proteomes" id="UP001063368"/>
    </source>
</evidence>
<dbReference type="InterPro" id="IPR014710">
    <property type="entry name" value="RmlC-like_jellyroll"/>
</dbReference>
<dbReference type="Pfam" id="PF07883">
    <property type="entry name" value="Cupin_2"/>
    <property type="match status" value="1"/>
</dbReference>
<feature type="domain" description="HTH cro/C1-type" evidence="2">
    <location>
        <begin position="15"/>
        <end position="69"/>
    </location>
</feature>
<dbReference type="Proteomes" id="UP001063368">
    <property type="component" value="Chromosome"/>
</dbReference>
<dbReference type="CDD" id="cd00093">
    <property type="entry name" value="HTH_XRE"/>
    <property type="match status" value="1"/>
</dbReference>
<dbReference type="InterPro" id="IPR013096">
    <property type="entry name" value="Cupin_2"/>
</dbReference>